<keyword evidence="4" id="KW-1185">Reference proteome</keyword>
<keyword evidence="2" id="KW-0472">Membrane</keyword>
<evidence type="ECO:0000313" key="3">
    <source>
        <dbReference type="EMBL" id="MET3601063.1"/>
    </source>
</evidence>
<dbReference type="InterPro" id="IPR010889">
    <property type="entry name" value="DUF1515"/>
</dbReference>
<feature type="transmembrane region" description="Helical" evidence="2">
    <location>
        <begin position="90"/>
        <end position="111"/>
    </location>
</feature>
<proteinExistence type="predicted"/>
<protein>
    <recommendedName>
        <fullName evidence="5">DUF1515 domain-containing protein</fullName>
    </recommendedName>
</protein>
<reference evidence="3 4" key="1">
    <citation type="submission" date="2024-06" db="EMBL/GenBank/DDBJ databases">
        <title>Genomic Encyclopedia of Type Strains, Phase IV (KMG-IV): sequencing the most valuable type-strain genomes for metagenomic binning, comparative biology and taxonomic classification.</title>
        <authorList>
            <person name="Goeker M."/>
        </authorList>
    </citation>
    <scope>NUCLEOTIDE SEQUENCE [LARGE SCALE GENOMIC DNA]</scope>
    <source>
        <strain evidence="3 4">DSM 28102</strain>
    </source>
</reference>
<organism evidence="3 4">
    <name type="scientific">Martelella mangrovi</name>
    <dbReference type="NCBI Taxonomy" id="1397477"/>
    <lineage>
        <taxon>Bacteria</taxon>
        <taxon>Pseudomonadati</taxon>
        <taxon>Pseudomonadota</taxon>
        <taxon>Alphaproteobacteria</taxon>
        <taxon>Hyphomicrobiales</taxon>
        <taxon>Aurantimonadaceae</taxon>
        <taxon>Martelella</taxon>
    </lineage>
</organism>
<dbReference type="EMBL" id="JBEPLY010000011">
    <property type="protein sequence ID" value="MET3601063.1"/>
    <property type="molecule type" value="Genomic_DNA"/>
</dbReference>
<dbReference type="Pfam" id="PF07439">
    <property type="entry name" value="DUF1515"/>
    <property type="match status" value="1"/>
</dbReference>
<dbReference type="RefSeq" id="WP_354434926.1">
    <property type="nucleotide sequence ID" value="NZ_JBEPLY010000011.1"/>
</dbReference>
<comment type="caution">
    <text evidence="3">The sequence shown here is derived from an EMBL/GenBank/DDBJ whole genome shotgun (WGS) entry which is preliminary data.</text>
</comment>
<accession>A0ABV2IDS9</accession>
<evidence type="ECO:0000256" key="2">
    <source>
        <dbReference type="SAM" id="Phobius"/>
    </source>
</evidence>
<evidence type="ECO:0000256" key="1">
    <source>
        <dbReference type="SAM" id="MobiDB-lite"/>
    </source>
</evidence>
<evidence type="ECO:0000313" key="4">
    <source>
        <dbReference type="Proteomes" id="UP001549164"/>
    </source>
</evidence>
<gene>
    <name evidence="3" type="ORF">ABID12_003014</name>
</gene>
<dbReference type="Proteomes" id="UP001549164">
    <property type="component" value="Unassembled WGS sequence"/>
</dbReference>
<sequence length="123" mass="13848">MSETDQITNLILKRMDQLQNSIDNVDRRMVTSEDRASASRRSMHRRQEEQGQKLVAIEHRLGSVEKSVSDAAPTLEDYARTKAKVEGAGALGRFLWTLGGLLLAIALWIVARWDGLIAWLTSR</sequence>
<name>A0ABV2IDS9_9HYPH</name>
<keyword evidence="2" id="KW-0812">Transmembrane</keyword>
<keyword evidence="2" id="KW-1133">Transmembrane helix</keyword>
<feature type="region of interest" description="Disordered" evidence="1">
    <location>
        <begin position="29"/>
        <end position="50"/>
    </location>
</feature>
<evidence type="ECO:0008006" key="5">
    <source>
        <dbReference type="Google" id="ProtNLM"/>
    </source>
</evidence>